<dbReference type="Pfam" id="PF01575">
    <property type="entry name" value="MaoC_dehydratas"/>
    <property type="match status" value="1"/>
</dbReference>
<dbReference type="Proteomes" id="UP001321506">
    <property type="component" value="Unassembled WGS sequence"/>
</dbReference>
<name>A0AAW6TBV2_9MICO</name>
<dbReference type="Gene3D" id="3.10.129.10">
    <property type="entry name" value="Hotdog Thioesterase"/>
    <property type="match status" value="1"/>
</dbReference>
<evidence type="ECO:0000313" key="4">
    <source>
        <dbReference type="Proteomes" id="UP001321506"/>
    </source>
</evidence>
<evidence type="ECO:0000259" key="2">
    <source>
        <dbReference type="Pfam" id="PF01575"/>
    </source>
</evidence>
<organism evidence="3 4">
    <name type="scientific">Ruicaihuangia caeni</name>
    <dbReference type="NCBI Taxonomy" id="3042517"/>
    <lineage>
        <taxon>Bacteria</taxon>
        <taxon>Bacillati</taxon>
        <taxon>Actinomycetota</taxon>
        <taxon>Actinomycetes</taxon>
        <taxon>Micrococcales</taxon>
        <taxon>Microbacteriaceae</taxon>
        <taxon>Ruicaihuangia</taxon>
    </lineage>
</organism>
<dbReference type="InterPro" id="IPR002539">
    <property type="entry name" value="MaoC-like_dom"/>
</dbReference>
<dbReference type="InterPro" id="IPR039375">
    <property type="entry name" value="NodN-like"/>
</dbReference>
<dbReference type="PANTHER" id="PTHR42993:SF1">
    <property type="entry name" value="MAOC-LIKE DEHYDRATASE DOMAIN-CONTAINING PROTEIN"/>
    <property type="match status" value="1"/>
</dbReference>
<evidence type="ECO:0000256" key="1">
    <source>
        <dbReference type="ARBA" id="ARBA00005254"/>
    </source>
</evidence>
<reference evidence="3 4" key="1">
    <citation type="submission" date="2023-04" db="EMBL/GenBank/DDBJ databases">
        <title>Klugiella caeni sp. nov. isolated from the sludge of biochemical tank.</title>
        <authorList>
            <person name="Geng K."/>
        </authorList>
    </citation>
    <scope>NUCLEOTIDE SEQUENCE [LARGE SCALE GENOMIC DNA]</scope>
    <source>
        <strain evidence="3 4">YN-L-19</strain>
    </source>
</reference>
<dbReference type="InterPro" id="IPR029069">
    <property type="entry name" value="HotDog_dom_sf"/>
</dbReference>
<keyword evidence="4" id="KW-1185">Reference proteome</keyword>
<accession>A0AAW6TBV2</accession>
<evidence type="ECO:0000313" key="3">
    <source>
        <dbReference type="EMBL" id="MDI2099473.1"/>
    </source>
</evidence>
<dbReference type="SUPFAM" id="SSF54637">
    <property type="entry name" value="Thioesterase/thiol ester dehydrase-isomerase"/>
    <property type="match status" value="1"/>
</dbReference>
<dbReference type="PANTHER" id="PTHR42993">
    <property type="entry name" value="MAOC-LIKE DEHYDRATASE DOMAIN-CONTAINING PROTEIN"/>
    <property type="match status" value="1"/>
</dbReference>
<protein>
    <submittedName>
        <fullName evidence="3">MaoC family dehydratase</fullName>
    </submittedName>
</protein>
<comment type="caution">
    <text evidence="3">The sequence shown here is derived from an EMBL/GenBank/DDBJ whole genome shotgun (WGS) entry which is preliminary data.</text>
</comment>
<proteinExistence type="inferred from homology"/>
<feature type="domain" description="MaoC-like" evidence="2">
    <location>
        <begin position="16"/>
        <end position="115"/>
    </location>
</feature>
<comment type="similarity">
    <text evidence="1">Belongs to the enoyl-CoA hydratase/isomerase family.</text>
</comment>
<dbReference type="RefSeq" id="WP_281489256.1">
    <property type="nucleotide sequence ID" value="NZ_CP159582.1"/>
</dbReference>
<dbReference type="EMBL" id="JASATX010000004">
    <property type="protein sequence ID" value="MDI2099473.1"/>
    <property type="molecule type" value="Genomic_DNA"/>
</dbReference>
<dbReference type="AlphaFoldDB" id="A0AAW6TBV2"/>
<gene>
    <name evidence="3" type="ORF">QF206_10910</name>
</gene>
<sequence length="147" mass="16490">MELTLEQVRNADQLDLGTSEWFTVTQELINKFSELTTDDQWIHVDVERAAKGPFGATIAHGYLVVSLISQFLDELLVITDRSLTVNYGIDRLRFTGPVRAGARIRMHMTIARTRVKGDAAIAELDLRLEAEGEEKPVLVGTALFRFS</sequence>
<dbReference type="CDD" id="cd03450">
    <property type="entry name" value="NodN"/>
    <property type="match status" value="1"/>
</dbReference>